<dbReference type="Pfam" id="PF00350">
    <property type="entry name" value="Dynamin_N"/>
    <property type="match status" value="1"/>
</dbReference>
<reference evidence="6" key="1">
    <citation type="submission" date="2020-04" db="EMBL/GenBank/DDBJ databases">
        <title>Draft genome resource of the tomato pathogen Pseudocercospora fuligena.</title>
        <authorList>
            <person name="Zaccaron A."/>
        </authorList>
    </citation>
    <scope>NUCLEOTIDE SEQUENCE</scope>
    <source>
        <strain evidence="6">PF001</strain>
    </source>
</reference>
<feature type="domain" description="Dynamin-type G" evidence="5">
    <location>
        <begin position="28"/>
        <end position="327"/>
    </location>
</feature>
<dbReference type="InterPro" id="IPR022812">
    <property type="entry name" value="Dynamin"/>
</dbReference>
<gene>
    <name evidence="6" type="ORF">HII31_10419</name>
</gene>
<dbReference type="GO" id="GO:0005874">
    <property type="term" value="C:microtubule"/>
    <property type="evidence" value="ECO:0007669"/>
    <property type="project" value="TreeGrafter"/>
</dbReference>
<dbReference type="PROSITE" id="PS51388">
    <property type="entry name" value="GED"/>
    <property type="match status" value="1"/>
</dbReference>
<evidence type="ECO:0000313" key="6">
    <source>
        <dbReference type="EMBL" id="KAF7188134.1"/>
    </source>
</evidence>
<dbReference type="InterPro" id="IPR045063">
    <property type="entry name" value="Dynamin_N"/>
</dbReference>
<dbReference type="PROSITE" id="PS00410">
    <property type="entry name" value="G_DYNAMIN_1"/>
    <property type="match status" value="1"/>
</dbReference>
<dbReference type="CDD" id="cd08771">
    <property type="entry name" value="DLP_1"/>
    <property type="match status" value="1"/>
</dbReference>
<accession>A0A8H6RBY5</accession>
<dbReference type="PANTHER" id="PTHR11566">
    <property type="entry name" value="DYNAMIN"/>
    <property type="match status" value="1"/>
</dbReference>
<dbReference type="GO" id="GO:0005525">
    <property type="term" value="F:GTP binding"/>
    <property type="evidence" value="ECO:0007669"/>
    <property type="project" value="UniProtKB-KW"/>
</dbReference>
<evidence type="ECO:0000313" key="7">
    <source>
        <dbReference type="Proteomes" id="UP000660729"/>
    </source>
</evidence>
<keyword evidence="1 3" id="KW-0547">Nucleotide-binding</keyword>
<keyword evidence="2 3" id="KW-0342">GTP-binding</keyword>
<dbReference type="OrthoDB" id="415706at2759"/>
<comment type="caution">
    <text evidence="6">The sequence shown here is derived from an EMBL/GenBank/DDBJ whole genome shotgun (WGS) entry which is preliminary data.</text>
</comment>
<evidence type="ECO:0000256" key="2">
    <source>
        <dbReference type="ARBA" id="ARBA00023134"/>
    </source>
</evidence>
<dbReference type="InterPro" id="IPR000375">
    <property type="entry name" value="Dynamin_stalk"/>
</dbReference>
<dbReference type="Proteomes" id="UP000660729">
    <property type="component" value="Unassembled WGS sequence"/>
</dbReference>
<dbReference type="InterPro" id="IPR020850">
    <property type="entry name" value="GED_dom"/>
</dbReference>
<comment type="similarity">
    <text evidence="3">Belongs to the TRAFAC class dynamin-like GTPase superfamily. Dynamin/Fzo/YdjA family.</text>
</comment>
<dbReference type="InterPro" id="IPR019762">
    <property type="entry name" value="Dynamin_GTPase_CS"/>
</dbReference>
<dbReference type="GO" id="GO:0016559">
    <property type="term" value="P:peroxisome fission"/>
    <property type="evidence" value="ECO:0007669"/>
    <property type="project" value="TreeGrafter"/>
</dbReference>
<organism evidence="6 7">
    <name type="scientific">Pseudocercospora fuligena</name>
    <dbReference type="NCBI Taxonomy" id="685502"/>
    <lineage>
        <taxon>Eukaryota</taxon>
        <taxon>Fungi</taxon>
        <taxon>Dikarya</taxon>
        <taxon>Ascomycota</taxon>
        <taxon>Pezizomycotina</taxon>
        <taxon>Dothideomycetes</taxon>
        <taxon>Dothideomycetidae</taxon>
        <taxon>Mycosphaerellales</taxon>
        <taxon>Mycosphaerellaceae</taxon>
        <taxon>Pseudocercospora</taxon>
    </lineage>
</organism>
<dbReference type="GO" id="GO:0000266">
    <property type="term" value="P:mitochondrial fission"/>
    <property type="evidence" value="ECO:0007669"/>
    <property type="project" value="TreeGrafter"/>
</dbReference>
<dbReference type="EMBL" id="JABCIY010000213">
    <property type="protein sequence ID" value="KAF7188134.1"/>
    <property type="molecule type" value="Genomic_DNA"/>
</dbReference>
<name>A0A8H6RBY5_9PEZI</name>
<keyword evidence="7" id="KW-1185">Reference proteome</keyword>
<dbReference type="InterPro" id="IPR027417">
    <property type="entry name" value="P-loop_NTPase"/>
</dbReference>
<dbReference type="Gene3D" id="1.20.120.1240">
    <property type="entry name" value="Dynamin, middle domain"/>
    <property type="match status" value="1"/>
</dbReference>
<protein>
    <submittedName>
        <fullName evidence="6">Interferon-induced GTP-binding protein Mx</fullName>
    </submittedName>
</protein>
<proteinExistence type="inferred from homology"/>
<dbReference type="FunFam" id="3.40.50.300:FF:001425">
    <property type="entry name" value="Dynamin GTPase, putative"/>
    <property type="match status" value="1"/>
</dbReference>
<evidence type="ECO:0000259" key="5">
    <source>
        <dbReference type="PROSITE" id="PS51718"/>
    </source>
</evidence>
<dbReference type="Gene3D" id="3.40.50.300">
    <property type="entry name" value="P-loop containing nucleotide triphosphate hydrolases"/>
    <property type="match status" value="1"/>
</dbReference>
<evidence type="ECO:0000256" key="3">
    <source>
        <dbReference type="RuleBase" id="RU003932"/>
    </source>
</evidence>
<dbReference type="InterPro" id="IPR001401">
    <property type="entry name" value="Dynamin_GTPase"/>
</dbReference>
<dbReference type="GO" id="GO:0005739">
    <property type="term" value="C:mitochondrion"/>
    <property type="evidence" value="ECO:0007669"/>
    <property type="project" value="TreeGrafter"/>
</dbReference>
<dbReference type="GO" id="GO:0003924">
    <property type="term" value="F:GTPase activity"/>
    <property type="evidence" value="ECO:0007669"/>
    <property type="project" value="InterPro"/>
</dbReference>
<dbReference type="GO" id="GO:0006897">
    <property type="term" value="P:endocytosis"/>
    <property type="evidence" value="ECO:0007669"/>
    <property type="project" value="TreeGrafter"/>
</dbReference>
<dbReference type="AlphaFoldDB" id="A0A8H6RBY5"/>
<evidence type="ECO:0000256" key="1">
    <source>
        <dbReference type="ARBA" id="ARBA00022741"/>
    </source>
</evidence>
<dbReference type="PROSITE" id="PS51718">
    <property type="entry name" value="G_DYNAMIN_2"/>
    <property type="match status" value="1"/>
</dbReference>
<feature type="domain" description="GED" evidence="4">
    <location>
        <begin position="652"/>
        <end position="741"/>
    </location>
</feature>
<dbReference type="PANTHER" id="PTHR11566:SF215">
    <property type="entry name" value="DYNAMIN GTPASE"/>
    <property type="match status" value="1"/>
</dbReference>
<dbReference type="InterPro" id="IPR030381">
    <property type="entry name" value="G_DYNAMIN_dom"/>
</dbReference>
<dbReference type="InterPro" id="IPR003130">
    <property type="entry name" value="GED"/>
</dbReference>
<evidence type="ECO:0000259" key="4">
    <source>
        <dbReference type="PROSITE" id="PS51388"/>
    </source>
</evidence>
<sequence>MATEHYGLGEPRMLEKIDKLFACGVGELVDLPQIVVVGDQSSGKSSVLEGLIKKPLPRDSGLCTRFATQIVFRRAPTTKIDVSIIPSRDAKPDHATRARAWGRAVETLDSKAFVKIMDEVHEVMGLKADSSDTEDSATIPTKPPTFSNDVLRLEISGPDQEHLSVIDVPGIFKSTTFGLTTKTDIDLVRNMVKTYMDNPRSVMLAVIPANVDVATQEILELANDADPHGDRTLGVLTKPDLVDKGAEPRVIDLVDGRTRPMKLGWHIIRNPGQMEMADTGLDRDALETNFFRSQAPWSTIEKDKVGIDALRVRLKDVLSSLVKREFPKVRTEIKNRLENRKARLETLGPERSDSSDQRAFLTRLATRFQRLVSLALSANHGADDAFNSRSALRIAPAAMARMKLFSDEMAEHGHTYAFLDPDGKERPIAVPTGAKPQKHGEPAFGATTAIGNPLANVGRGAQQQGFPNRNNANDSVELVDILHPASLLAYPEKGNIKSWLSHVFKTNRGFELGTFNNTILATAMKKQSMKWADMSLAYVSDIIVLVHNFIVAALQAECGDANVRETLMQILLDELLKRYQKSLDAARFLLEVESTDTPFTLNHYFNDNLQKTRHDKVHAGLKRKAFEMEGTQVVRVDQAAEVNNMSNDEHVVQEIHDILKSYYKVTRKTFVDNVCKQATNHYLLTSDSSPLALFSPILVGQMSEAELEEIAGEMPEVKRIRAQLKKEIGSLGEAVKILARA</sequence>
<dbReference type="GO" id="GO:0048312">
    <property type="term" value="P:intracellular distribution of mitochondria"/>
    <property type="evidence" value="ECO:0007669"/>
    <property type="project" value="TreeGrafter"/>
</dbReference>
<dbReference type="Pfam" id="PF01031">
    <property type="entry name" value="Dynamin_M"/>
    <property type="match status" value="1"/>
</dbReference>
<dbReference type="GO" id="GO:0008017">
    <property type="term" value="F:microtubule binding"/>
    <property type="evidence" value="ECO:0007669"/>
    <property type="project" value="TreeGrafter"/>
</dbReference>
<dbReference type="SMART" id="SM00053">
    <property type="entry name" value="DYNc"/>
    <property type="match status" value="1"/>
</dbReference>
<dbReference type="GO" id="GO:0016020">
    <property type="term" value="C:membrane"/>
    <property type="evidence" value="ECO:0007669"/>
    <property type="project" value="TreeGrafter"/>
</dbReference>
<dbReference type="Pfam" id="PF02212">
    <property type="entry name" value="GED"/>
    <property type="match status" value="1"/>
</dbReference>
<dbReference type="SUPFAM" id="SSF52540">
    <property type="entry name" value="P-loop containing nucleoside triphosphate hydrolases"/>
    <property type="match status" value="1"/>
</dbReference>
<dbReference type="PRINTS" id="PR00195">
    <property type="entry name" value="DYNAMIN"/>
</dbReference>